<accession>A0A8J4X8J3</accession>
<name>A0A8J4X8J3_CLAMG</name>
<dbReference type="Proteomes" id="UP000727407">
    <property type="component" value="Unassembled WGS sequence"/>
</dbReference>
<evidence type="ECO:0000313" key="1">
    <source>
        <dbReference type="EMBL" id="KAF5897348.1"/>
    </source>
</evidence>
<protein>
    <submittedName>
        <fullName evidence="1">G2/M phase-specific E3 ubiquitin-protein ligase-like</fullName>
    </submittedName>
</protein>
<sequence>MTWTLCPHITPSDRRIFHVLLMIEVQSALGIFEGKQGQVFFAYNQTALEQNRFYTGRGFGQISQCTSVSDLNSLKANLADWIADCGVHWIYTAGLSDMLGIYSLVIKHFIYHRPASMISQFKAGVNSCGLLWQIVENNWKVFKPLFTNTQKPLSRSEFRDLLVVNWSQDGSNRRETEEETIFYSTASR</sequence>
<organism evidence="1 2">
    <name type="scientific">Clarias magur</name>
    <name type="common">Asian catfish</name>
    <name type="synonym">Macropteronotus magur</name>
    <dbReference type="NCBI Taxonomy" id="1594786"/>
    <lineage>
        <taxon>Eukaryota</taxon>
        <taxon>Metazoa</taxon>
        <taxon>Chordata</taxon>
        <taxon>Craniata</taxon>
        <taxon>Vertebrata</taxon>
        <taxon>Euteleostomi</taxon>
        <taxon>Actinopterygii</taxon>
        <taxon>Neopterygii</taxon>
        <taxon>Teleostei</taxon>
        <taxon>Ostariophysi</taxon>
        <taxon>Siluriformes</taxon>
        <taxon>Clariidae</taxon>
        <taxon>Clarias</taxon>
    </lineage>
</organism>
<gene>
    <name evidence="1" type="ORF">DAT39_012929</name>
</gene>
<feature type="non-terminal residue" evidence="1">
    <location>
        <position position="188"/>
    </location>
</feature>
<comment type="caution">
    <text evidence="1">The sequence shown here is derived from an EMBL/GenBank/DDBJ whole genome shotgun (WGS) entry which is preliminary data.</text>
</comment>
<dbReference type="OrthoDB" id="2384350at2759"/>
<keyword evidence="2" id="KW-1185">Reference proteome</keyword>
<dbReference type="AlphaFoldDB" id="A0A8J4X8J3"/>
<evidence type="ECO:0000313" key="2">
    <source>
        <dbReference type="Proteomes" id="UP000727407"/>
    </source>
</evidence>
<dbReference type="EMBL" id="QNUK01000238">
    <property type="protein sequence ID" value="KAF5897348.1"/>
    <property type="molecule type" value="Genomic_DNA"/>
</dbReference>
<reference evidence="1" key="1">
    <citation type="submission" date="2020-07" db="EMBL/GenBank/DDBJ databases">
        <title>Clarias magur genome sequencing, assembly and annotation.</title>
        <authorList>
            <person name="Kushwaha B."/>
            <person name="Kumar R."/>
            <person name="Das P."/>
            <person name="Joshi C.G."/>
            <person name="Kumar D."/>
            <person name="Nagpure N.S."/>
            <person name="Pandey M."/>
            <person name="Agarwal S."/>
            <person name="Srivastava S."/>
            <person name="Singh M."/>
            <person name="Sahoo L."/>
            <person name="Jayasankar P."/>
            <person name="Meher P.K."/>
            <person name="Koringa P.G."/>
            <person name="Iquebal M.A."/>
            <person name="Das S.P."/>
            <person name="Bit A."/>
            <person name="Patnaik S."/>
            <person name="Patel N."/>
            <person name="Shah T.M."/>
            <person name="Hinsu A."/>
            <person name="Jena J.K."/>
        </authorList>
    </citation>
    <scope>NUCLEOTIDE SEQUENCE</scope>
    <source>
        <strain evidence="1">CIFAMagur01</strain>
        <tissue evidence="1">Testis</tissue>
    </source>
</reference>
<proteinExistence type="predicted"/>